<dbReference type="EMBL" id="HACA01007973">
    <property type="protein sequence ID" value="CDW25334.1"/>
    <property type="molecule type" value="Transcribed_RNA"/>
</dbReference>
<protein>
    <submittedName>
        <fullName evidence="1">Uncharacterized protein</fullName>
    </submittedName>
</protein>
<evidence type="ECO:0000313" key="1">
    <source>
        <dbReference type="EMBL" id="CDW25334.1"/>
    </source>
</evidence>
<dbReference type="AlphaFoldDB" id="A0A0K2THA7"/>
<reference evidence="1" key="1">
    <citation type="submission" date="2014-05" db="EMBL/GenBank/DDBJ databases">
        <authorList>
            <person name="Chronopoulou M."/>
        </authorList>
    </citation>
    <scope>NUCLEOTIDE SEQUENCE</scope>
    <source>
        <tissue evidence="1">Whole organism</tissue>
    </source>
</reference>
<proteinExistence type="predicted"/>
<organism evidence="1">
    <name type="scientific">Lepeophtheirus salmonis</name>
    <name type="common">Salmon louse</name>
    <name type="synonym">Caligus salmonis</name>
    <dbReference type="NCBI Taxonomy" id="72036"/>
    <lineage>
        <taxon>Eukaryota</taxon>
        <taxon>Metazoa</taxon>
        <taxon>Ecdysozoa</taxon>
        <taxon>Arthropoda</taxon>
        <taxon>Crustacea</taxon>
        <taxon>Multicrustacea</taxon>
        <taxon>Hexanauplia</taxon>
        <taxon>Copepoda</taxon>
        <taxon>Siphonostomatoida</taxon>
        <taxon>Caligidae</taxon>
        <taxon>Lepeophtheirus</taxon>
    </lineage>
</organism>
<name>A0A0K2THA7_LEPSM</name>
<sequence length="114" mass="12570">NQLRQSIQQNGIGKITIILARGFNLKILRINVIGLYLIEDKGSSSISTHNYSGNKSLIFREPFDGRCDCGNKCKVLSYGGNKSIGGSNHPQFFLDSNISKCTTQTTNIESGHDY</sequence>
<accession>A0A0K2THA7</accession>
<feature type="non-terminal residue" evidence="1">
    <location>
        <position position="1"/>
    </location>
</feature>